<accession>A0A840QFN3</accession>
<proteinExistence type="predicted"/>
<dbReference type="RefSeq" id="WP_184727162.1">
    <property type="nucleotide sequence ID" value="NZ_JACHIW010000001.1"/>
</dbReference>
<evidence type="ECO:0000313" key="1">
    <source>
        <dbReference type="EMBL" id="MBB5155913.1"/>
    </source>
</evidence>
<reference evidence="1 2" key="1">
    <citation type="submission" date="2020-08" db="EMBL/GenBank/DDBJ databases">
        <title>Sequencing the genomes of 1000 actinobacteria strains.</title>
        <authorList>
            <person name="Klenk H.-P."/>
        </authorList>
    </citation>
    <scope>NUCLEOTIDE SEQUENCE [LARGE SCALE GENOMIC DNA]</scope>
    <source>
        <strain evidence="1 2">DSM 45584</strain>
    </source>
</reference>
<dbReference type="Proteomes" id="UP000584374">
    <property type="component" value="Unassembled WGS sequence"/>
</dbReference>
<gene>
    <name evidence="1" type="ORF">BJ970_003447</name>
</gene>
<keyword evidence="2" id="KW-1185">Reference proteome</keyword>
<sequence>MAELTARGADGISGLPAHARYSAAVNPARREIALWVFGLTDDEVREHPDTPASRVITHYAQPIIDAHNWTNPDAPDDRRFTFTLWAFDQGGQRGLIERGRGPGTVTVIDTDPNLAGWWW</sequence>
<name>A0A840QFN3_9PSEU</name>
<protein>
    <submittedName>
        <fullName evidence="1">Uncharacterized protein</fullName>
    </submittedName>
</protein>
<organism evidence="1 2">
    <name type="scientific">Saccharopolyspora phatthalungensis</name>
    <dbReference type="NCBI Taxonomy" id="664693"/>
    <lineage>
        <taxon>Bacteria</taxon>
        <taxon>Bacillati</taxon>
        <taxon>Actinomycetota</taxon>
        <taxon>Actinomycetes</taxon>
        <taxon>Pseudonocardiales</taxon>
        <taxon>Pseudonocardiaceae</taxon>
        <taxon>Saccharopolyspora</taxon>
    </lineage>
</organism>
<dbReference type="AlphaFoldDB" id="A0A840QFN3"/>
<comment type="caution">
    <text evidence="1">The sequence shown here is derived from an EMBL/GenBank/DDBJ whole genome shotgun (WGS) entry which is preliminary data.</text>
</comment>
<evidence type="ECO:0000313" key="2">
    <source>
        <dbReference type="Proteomes" id="UP000584374"/>
    </source>
</evidence>
<dbReference type="EMBL" id="JACHIW010000001">
    <property type="protein sequence ID" value="MBB5155913.1"/>
    <property type="molecule type" value="Genomic_DNA"/>
</dbReference>